<comment type="similarity">
    <text evidence="2">Belongs to the major facilitator superfamily. Metabolite:H+ Symporter (MHS) family (TC 2.A.1.6) family.</text>
</comment>
<comment type="caution">
    <text evidence="13">The sequence shown here is derived from an EMBL/GenBank/DDBJ whole genome shotgun (WGS) entry which is preliminary data.</text>
</comment>
<proteinExistence type="inferred from homology"/>
<dbReference type="FunFam" id="1.20.1250.20:FF:000001">
    <property type="entry name" value="Dicarboxylate MFS transporter"/>
    <property type="match status" value="1"/>
</dbReference>
<evidence type="ECO:0000256" key="9">
    <source>
        <dbReference type="ARBA" id="ARBA00037295"/>
    </source>
</evidence>
<sequence>MSNPQSPADVRRRRAVAGAFVGTAIEWYDFFIFGTAAALVFGRVFYPDASPATAVLASFATFWVGFLARPIGGVLFGHLGDRFGRKNVLVTTLFLMGTATTLIGLLPTHAQVGALAPALLVLLRAAQGLAVGGEWAGATLMATENAQQSRRTMAGTWVQQGSPAGSILATLMFLIVGRLPDEQFTTWGWRIPFLFSAVLVVVGLVIRSKVEESQDFLDAKAHHDVVRVPVAAVFRTAPLIVFCGVAASTLGIAAAFFQNTFLVSWWTNELGQSRAAILNLGFAIAVWQFVWQPIAAVIAGRIGRDRVMVLGVVLSIAVTVPYFLAILSGDIWLVGLAQFVLIVGAAGYYAMLAGFLAEAFPANVRYTGVALANGLCAMIIGGSTPLIAQSILGVAGPWGVAAFFVLLSVLTLVGIIGMRTVQRRSRAVGTAEVSA</sequence>
<evidence type="ECO:0000313" key="14">
    <source>
        <dbReference type="Proteomes" id="UP000319818"/>
    </source>
</evidence>
<dbReference type="Proteomes" id="UP000319818">
    <property type="component" value="Unassembled WGS sequence"/>
</dbReference>
<name>A0A543FSG0_9PSEU</name>
<keyword evidence="5 11" id="KW-0812">Transmembrane</keyword>
<dbReference type="InterPro" id="IPR036259">
    <property type="entry name" value="MFS_trans_sf"/>
</dbReference>
<gene>
    <name evidence="13" type="ORF">FB388_3963</name>
</gene>
<accession>A0A543FSG0</accession>
<feature type="transmembrane region" description="Helical" evidence="11">
    <location>
        <begin position="52"/>
        <end position="76"/>
    </location>
</feature>
<feature type="transmembrane region" description="Helical" evidence="11">
    <location>
        <begin position="277"/>
        <end position="300"/>
    </location>
</feature>
<evidence type="ECO:0000259" key="12">
    <source>
        <dbReference type="PROSITE" id="PS50850"/>
    </source>
</evidence>
<organism evidence="13 14">
    <name type="scientific">Pseudonocardia cypriaca</name>
    <dbReference type="NCBI Taxonomy" id="882449"/>
    <lineage>
        <taxon>Bacteria</taxon>
        <taxon>Bacillati</taxon>
        <taxon>Actinomycetota</taxon>
        <taxon>Actinomycetes</taxon>
        <taxon>Pseudonocardiales</taxon>
        <taxon>Pseudonocardiaceae</taxon>
        <taxon>Pseudonocardia</taxon>
    </lineage>
</organism>
<evidence type="ECO:0000256" key="6">
    <source>
        <dbReference type="ARBA" id="ARBA00022847"/>
    </source>
</evidence>
<keyword evidence="8 11" id="KW-0472">Membrane</keyword>
<evidence type="ECO:0000256" key="4">
    <source>
        <dbReference type="ARBA" id="ARBA00022475"/>
    </source>
</evidence>
<dbReference type="PANTHER" id="PTHR43045:SF2">
    <property type="entry name" value="INNER MEMBRANE METABOLITE TRANSPORT PROTEIN YHJE"/>
    <property type="match status" value="1"/>
</dbReference>
<feature type="transmembrane region" description="Helical" evidence="11">
    <location>
        <begin position="307"/>
        <end position="325"/>
    </location>
</feature>
<evidence type="ECO:0000313" key="13">
    <source>
        <dbReference type="EMBL" id="TQM36777.1"/>
    </source>
</evidence>
<keyword evidence="6" id="KW-0769">Symport</keyword>
<comment type="function">
    <text evidence="9">May be a proton symporter involved in the uptake of osmolytes such as proline and glycine betaine.</text>
</comment>
<dbReference type="PROSITE" id="PS50850">
    <property type="entry name" value="MFS"/>
    <property type="match status" value="1"/>
</dbReference>
<feature type="domain" description="Major facilitator superfamily (MFS) profile" evidence="12">
    <location>
        <begin position="15"/>
        <end position="426"/>
    </location>
</feature>
<dbReference type="InterPro" id="IPR011701">
    <property type="entry name" value="MFS"/>
</dbReference>
<feature type="transmembrane region" description="Helical" evidence="11">
    <location>
        <begin position="331"/>
        <end position="357"/>
    </location>
</feature>
<dbReference type="SUPFAM" id="SSF103473">
    <property type="entry name" value="MFS general substrate transporter"/>
    <property type="match status" value="1"/>
</dbReference>
<evidence type="ECO:0000256" key="3">
    <source>
        <dbReference type="ARBA" id="ARBA00022448"/>
    </source>
</evidence>
<evidence type="ECO:0000256" key="5">
    <source>
        <dbReference type="ARBA" id="ARBA00022692"/>
    </source>
</evidence>
<keyword evidence="4" id="KW-1003">Cell membrane</keyword>
<feature type="transmembrane region" description="Helical" evidence="11">
    <location>
        <begin position="398"/>
        <end position="416"/>
    </location>
</feature>
<dbReference type="InterPro" id="IPR020846">
    <property type="entry name" value="MFS_dom"/>
</dbReference>
<evidence type="ECO:0000256" key="10">
    <source>
        <dbReference type="ARBA" id="ARBA00039918"/>
    </source>
</evidence>
<reference evidence="13 14" key="1">
    <citation type="submission" date="2019-06" db="EMBL/GenBank/DDBJ databases">
        <title>Sequencing the genomes of 1000 actinobacteria strains.</title>
        <authorList>
            <person name="Klenk H.-P."/>
        </authorList>
    </citation>
    <scope>NUCLEOTIDE SEQUENCE [LARGE SCALE GENOMIC DNA]</scope>
    <source>
        <strain evidence="13 14">DSM 45511</strain>
    </source>
</reference>
<dbReference type="PANTHER" id="PTHR43045">
    <property type="entry name" value="SHIKIMATE TRANSPORTER"/>
    <property type="match status" value="1"/>
</dbReference>
<feature type="transmembrane region" description="Helical" evidence="11">
    <location>
        <begin position="237"/>
        <end position="257"/>
    </location>
</feature>
<comment type="subcellular location">
    <subcellularLocation>
        <location evidence="1">Cell membrane</location>
        <topology evidence="1">Multi-pass membrane protein</topology>
    </subcellularLocation>
</comment>
<feature type="transmembrane region" description="Helical" evidence="11">
    <location>
        <begin position="187"/>
        <end position="206"/>
    </location>
</feature>
<dbReference type="AlphaFoldDB" id="A0A543FSG0"/>
<protein>
    <recommendedName>
        <fullName evidence="10">Putative proline/betaine transporter</fullName>
    </recommendedName>
</protein>
<evidence type="ECO:0000256" key="1">
    <source>
        <dbReference type="ARBA" id="ARBA00004651"/>
    </source>
</evidence>
<feature type="transmembrane region" description="Helical" evidence="11">
    <location>
        <begin position="88"/>
        <end position="108"/>
    </location>
</feature>
<evidence type="ECO:0000256" key="2">
    <source>
        <dbReference type="ARBA" id="ARBA00008240"/>
    </source>
</evidence>
<feature type="transmembrane region" description="Helical" evidence="11">
    <location>
        <begin position="157"/>
        <end position="175"/>
    </location>
</feature>
<keyword evidence="3" id="KW-0813">Transport</keyword>
<evidence type="ECO:0000256" key="11">
    <source>
        <dbReference type="SAM" id="Phobius"/>
    </source>
</evidence>
<dbReference type="Gene3D" id="1.20.1250.20">
    <property type="entry name" value="MFS general substrate transporter like domains"/>
    <property type="match status" value="2"/>
</dbReference>
<dbReference type="GO" id="GO:0015293">
    <property type="term" value="F:symporter activity"/>
    <property type="evidence" value="ECO:0007669"/>
    <property type="project" value="UniProtKB-KW"/>
</dbReference>
<evidence type="ECO:0000256" key="8">
    <source>
        <dbReference type="ARBA" id="ARBA00023136"/>
    </source>
</evidence>
<keyword evidence="7 11" id="KW-1133">Transmembrane helix</keyword>
<keyword evidence="14" id="KW-1185">Reference proteome</keyword>
<feature type="transmembrane region" description="Helical" evidence="11">
    <location>
        <begin position="369"/>
        <end position="392"/>
    </location>
</feature>
<dbReference type="EMBL" id="VFPH01000002">
    <property type="protein sequence ID" value="TQM36777.1"/>
    <property type="molecule type" value="Genomic_DNA"/>
</dbReference>
<dbReference type="RefSeq" id="WP_211362111.1">
    <property type="nucleotide sequence ID" value="NZ_VFPH01000002.1"/>
</dbReference>
<feature type="transmembrane region" description="Helical" evidence="11">
    <location>
        <begin position="114"/>
        <end position="136"/>
    </location>
</feature>
<dbReference type="GO" id="GO:0005886">
    <property type="term" value="C:plasma membrane"/>
    <property type="evidence" value="ECO:0007669"/>
    <property type="project" value="UniProtKB-SubCell"/>
</dbReference>
<feature type="transmembrane region" description="Helical" evidence="11">
    <location>
        <begin position="20"/>
        <end position="46"/>
    </location>
</feature>
<evidence type="ECO:0000256" key="7">
    <source>
        <dbReference type="ARBA" id="ARBA00022989"/>
    </source>
</evidence>
<dbReference type="Pfam" id="PF07690">
    <property type="entry name" value="MFS_1"/>
    <property type="match status" value="1"/>
</dbReference>